<name>A0A4Q9MHF3_9APHY</name>
<proteinExistence type="predicted"/>
<evidence type="ECO:0000256" key="1">
    <source>
        <dbReference type="SAM" id="MobiDB-lite"/>
    </source>
</evidence>
<dbReference type="EMBL" id="ML143448">
    <property type="protein sequence ID" value="TBU26287.1"/>
    <property type="molecule type" value="Genomic_DNA"/>
</dbReference>
<sequence length="119" mass="12944">MNHAGLASGSDGGIGSEPECRTLGSQTGSGHLIGRHIAVEQITHGVVEMALTASRGGEEHSSLALWRDGYGGEATYKPREEKIAVVVSWWVEENVPVEAMRTSKYSRDRHISTIFPWLV</sequence>
<accession>A0A4Q9MHF3</accession>
<protein>
    <submittedName>
        <fullName evidence="2">Uncharacterized protein</fullName>
    </submittedName>
</protein>
<feature type="region of interest" description="Disordered" evidence="1">
    <location>
        <begin position="1"/>
        <end position="27"/>
    </location>
</feature>
<reference evidence="2" key="1">
    <citation type="submission" date="2019-01" db="EMBL/GenBank/DDBJ databases">
        <title>Draft genome sequences of three monokaryotic isolates of the white-rot basidiomycete fungus Dichomitus squalens.</title>
        <authorList>
            <consortium name="DOE Joint Genome Institute"/>
            <person name="Lopez S.C."/>
            <person name="Andreopoulos B."/>
            <person name="Pangilinan J."/>
            <person name="Lipzen A."/>
            <person name="Riley R."/>
            <person name="Ahrendt S."/>
            <person name="Ng V."/>
            <person name="Barry K."/>
            <person name="Daum C."/>
            <person name="Grigoriev I.V."/>
            <person name="Hilden K.S."/>
            <person name="Makela M.R."/>
            <person name="de Vries R.P."/>
        </authorList>
    </citation>
    <scope>NUCLEOTIDE SEQUENCE [LARGE SCALE GENOMIC DNA]</scope>
    <source>
        <strain evidence="2">OM18370.1</strain>
    </source>
</reference>
<dbReference type="AlphaFoldDB" id="A0A4Q9MHF3"/>
<dbReference type="Proteomes" id="UP000292957">
    <property type="component" value="Unassembled WGS sequence"/>
</dbReference>
<evidence type="ECO:0000313" key="2">
    <source>
        <dbReference type="EMBL" id="TBU26287.1"/>
    </source>
</evidence>
<organism evidence="2">
    <name type="scientific">Dichomitus squalens</name>
    <dbReference type="NCBI Taxonomy" id="114155"/>
    <lineage>
        <taxon>Eukaryota</taxon>
        <taxon>Fungi</taxon>
        <taxon>Dikarya</taxon>
        <taxon>Basidiomycota</taxon>
        <taxon>Agaricomycotina</taxon>
        <taxon>Agaricomycetes</taxon>
        <taxon>Polyporales</taxon>
        <taxon>Polyporaceae</taxon>
        <taxon>Dichomitus</taxon>
    </lineage>
</organism>
<gene>
    <name evidence="2" type="ORF">BD311DRAFT_454749</name>
</gene>